<feature type="transmembrane region" description="Helical" evidence="1">
    <location>
        <begin position="85"/>
        <end position="102"/>
    </location>
</feature>
<evidence type="ECO:0000313" key="3">
    <source>
        <dbReference type="EMBL" id="KIN08780.1"/>
    </source>
</evidence>
<feature type="transmembrane region" description="Helical" evidence="1">
    <location>
        <begin position="191"/>
        <end position="212"/>
    </location>
</feature>
<sequence>MLFYLVHELDSCLLAITDLEKLARGRQTGEEQIKKDETIETRTGSFDTFEEAYFYSIIAIWVYLCITAFYAAFAKLVDLLLGPLQWKHVTALYAIIAVSVAATRRRPVELIMMVATLSIMPGIISGSVTRLIGALFCLGAVLWPFVIHTWENISDRTEVRWVLLGLLLDLVYLGTARLISQVDKLGLKSIGLILVVLIAECAIFYLGVHVILINGPWTRFVGLISPVSNFLQSFTRYIAQLLLFYLNRCARYMLAATFTPRLPSIGTSEFVANLRNELHSTNFSNTAHGPGISSYAYQGLHSQNAIRLLIIRKGWPSKKLECNFKVIQLGDSEAYEAVSYVWGDPSATHSILVDGRRLAITESAYDIVHRRRSALMDQCIWIDRICINQEDMVEKASQVRMMGDIYKGAARVIAYLGDSENAHLVQLLFAELHFMKHGIGLPAAVIKSLSFIWFQRPKWNALIEFFGNQWFRRVWIVQEAAFAQNLILFYGNICLDWEYVSRTADILLERTMIDTVQPNHGDPGGSGQAALVGVRNVDTMLEFHGDINYRRKHDLALVLNECITFDSTDPRDKVFALLGLTTDNSQDHIKPNYSKEYTIQQVYIDAMRFILANADNPINILEWAGIGTQRSIPDLPSWVPDWSLTTPSPMEANRYNCGTQHRPKINLDMDTHLRISLNGIQFDRIKKLGPSHNGRSSYSTARDSALLEKWLFEAEALATAQITETYNNGESRLEAFIRTIVGNDLKDESGERPRKEQFFGEYEAFKSFLDLMSSQESGAQIPNTLPERFLKQPFAILQAINRFSYYFQTATGYRAFCVTENGRMAIVPPLCLPGDIICIIEGARTPFVLRNKESTSYSLVGCCYVHGVMEGEIDIQESHPFVLV</sequence>
<protein>
    <recommendedName>
        <fullName evidence="2">Heterokaryon incompatibility domain-containing protein</fullName>
    </recommendedName>
</protein>
<reference evidence="4" key="2">
    <citation type="submission" date="2015-01" db="EMBL/GenBank/DDBJ databases">
        <title>Evolutionary Origins and Diversification of the Mycorrhizal Mutualists.</title>
        <authorList>
            <consortium name="DOE Joint Genome Institute"/>
            <consortium name="Mycorrhizal Genomics Consortium"/>
            <person name="Kohler A."/>
            <person name="Kuo A."/>
            <person name="Nagy L.G."/>
            <person name="Floudas D."/>
            <person name="Copeland A."/>
            <person name="Barry K.W."/>
            <person name="Cichocki N."/>
            <person name="Veneault-Fourrey C."/>
            <person name="LaButti K."/>
            <person name="Lindquist E.A."/>
            <person name="Lipzen A."/>
            <person name="Lundell T."/>
            <person name="Morin E."/>
            <person name="Murat C."/>
            <person name="Riley R."/>
            <person name="Ohm R."/>
            <person name="Sun H."/>
            <person name="Tunlid A."/>
            <person name="Henrissat B."/>
            <person name="Grigoriev I.V."/>
            <person name="Hibbett D.S."/>
            <person name="Martin F."/>
        </authorList>
    </citation>
    <scope>NUCLEOTIDE SEQUENCE [LARGE SCALE GENOMIC DNA]</scope>
    <source>
        <strain evidence="4">Zn</strain>
    </source>
</reference>
<evidence type="ECO:0000313" key="4">
    <source>
        <dbReference type="Proteomes" id="UP000054321"/>
    </source>
</evidence>
<dbReference type="EMBL" id="KN832870">
    <property type="protein sequence ID" value="KIN08780.1"/>
    <property type="molecule type" value="Genomic_DNA"/>
</dbReference>
<dbReference type="InParanoid" id="A0A0C3I114"/>
<gene>
    <name evidence="3" type="ORF">OIDMADRAFT_175500</name>
</gene>
<keyword evidence="1" id="KW-0812">Transmembrane</keyword>
<dbReference type="OrthoDB" id="2157530at2759"/>
<feature type="transmembrane region" description="Helical" evidence="1">
    <location>
        <begin position="52"/>
        <end position="73"/>
    </location>
</feature>
<dbReference type="PANTHER" id="PTHR24148:SF73">
    <property type="entry name" value="HET DOMAIN PROTEIN (AFU_ORTHOLOGUE AFUA_8G01020)"/>
    <property type="match status" value="1"/>
</dbReference>
<evidence type="ECO:0000256" key="1">
    <source>
        <dbReference type="SAM" id="Phobius"/>
    </source>
</evidence>
<dbReference type="AlphaFoldDB" id="A0A0C3I114"/>
<dbReference type="InterPro" id="IPR052895">
    <property type="entry name" value="HetReg/Transcr_Mod"/>
</dbReference>
<dbReference type="HOGENOM" id="CLU_325996_0_0_1"/>
<feature type="transmembrane region" description="Helical" evidence="1">
    <location>
        <begin position="123"/>
        <end position="147"/>
    </location>
</feature>
<dbReference type="InterPro" id="IPR010730">
    <property type="entry name" value="HET"/>
</dbReference>
<evidence type="ECO:0000259" key="2">
    <source>
        <dbReference type="Pfam" id="PF06985"/>
    </source>
</evidence>
<organism evidence="3 4">
    <name type="scientific">Oidiodendron maius (strain Zn)</name>
    <dbReference type="NCBI Taxonomy" id="913774"/>
    <lineage>
        <taxon>Eukaryota</taxon>
        <taxon>Fungi</taxon>
        <taxon>Dikarya</taxon>
        <taxon>Ascomycota</taxon>
        <taxon>Pezizomycotina</taxon>
        <taxon>Leotiomycetes</taxon>
        <taxon>Leotiomycetes incertae sedis</taxon>
        <taxon>Myxotrichaceae</taxon>
        <taxon>Oidiodendron</taxon>
    </lineage>
</organism>
<keyword evidence="4" id="KW-1185">Reference proteome</keyword>
<feature type="transmembrane region" description="Helical" evidence="1">
    <location>
        <begin position="159"/>
        <end position="179"/>
    </location>
</feature>
<keyword evidence="1" id="KW-0472">Membrane</keyword>
<accession>A0A0C3I114</accession>
<feature type="domain" description="Heterokaryon incompatibility" evidence="2">
    <location>
        <begin position="335"/>
        <end position="479"/>
    </location>
</feature>
<dbReference type="Pfam" id="PF26639">
    <property type="entry name" value="Het-6_barrel"/>
    <property type="match status" value="1"/>
</dbReference>
<reference evidence="3 4" key="1">
    <citation type="submission" date="2014-04" db="EMBL/GenBank/DDBJ databases">
        <authorList>
            <consortium name="DOE Joint Genome Institute"/>
            <person name="Kuo A."/>
            <person name="Martino E."/>
            <person name="Perotto S."/>
            <person name="Kohler A."/>
            <person name="Nagy L.G."/>
            <person name="Floudas D."/>
            <person name="Copeland A."/>
            <person name="Barry K.W."/>
            <person name="Cichocki N."/>
            <person name="Veneault-Fourrey C."/>
            <person name="LaButti K."/>
            <person name="Lindquist E.A."/>
            <person name="Lipzen A."/>
            <person name="Lundell T."/>
            <person name="Morin E."/>
            <person name="Murat C."/>
            <person name="Sun H."/>
            <person name="Tunlid A."/>
            <person name="Henrissat B."/>
            <person name="Grigoriev I.V."/>
            <person name="Hibbett D.S."/>
            <person name="Martin F."/>
            <person name="Nordberg H.P."/>
            <person name="Cantor M.N."/>
            <person name="Hua S.X."/>
        </authorList>
    </citation>
    <scope>NUCLEOTIDE SEQUENCE [LARGE SCALE GENOMIC DNA]</scope>
    <source>
        <strain evidence="3 4">Zn</strain>
    </source>
</reference>
<proteinExistence type="predicted"/>
<dbReference type="Proteomes" id="UP000054321">
    <property type="component" value="Unassembled WGS sequence"/>
</dbReference>
<dbReference type="Pfam" id="PF06985">
    <property type="entry name" value="HET"/>
    <property type="match status" value="1"/>
</dbReference>
<name>A0A0C3I114_OIDMZ</name>
<keyword evidence="1" id="KW-1133">Transmembrane helix</keyword>
<dbReference type="PANTHER" id="PTHR24148">
    <property type="entry name" value="ANKYRIN REPEAT DOMAIN-CONTAINING PROTEIN 39 HOMOLOG-RELATED"/>
    <property type="match status" value="1"/>
</dbReference>